<dbReference type="InterPro" id="IPR008936">
    <property type="entry name" value="Rho_GTPase_activation_prot"/>
</dbReference>
<dbReference type="GO" id="GO:0048468">
    <property type="term" value="P:cell development"/>
    <property type="evidence" value="ECO:0007669"/>
    <property type="project" value="UniProtKB-ARBA"/>
</dbReference>
<dbReference type="PANTHER" id="PTHR10194">
    <property type="entry name" value="RAS GTPASE-ACTIVATING PROTEINS"/>
    <property type="match status" value="1"/>
</dbReference>
<evidence type="ECO:0000256" key="1">
    <source>
        <dbReference type="ARBA" id="ARBA00022443"/>
    </source>
</evidence>
<dbReference type="InterPro" id="IPR001452">
    <property type="entry name" value="SH3_domain"/>
</dbReference>
<evidence type="ECO:0000256" key="2">
    <source>
        <dbReference type="ARBA" id="ARBA00022468"/>
    </source>
</evidence>
<dbReference type="InterPro" id="IPR036028">
    <property type="entry name" value="SH3-like_dom_sf"/>
</dbReference>
<dbReference type="InterPro" id="IPR000008">
    <property type="entry name" value="C2_dom"/>
</dbReference>
<dbReference type="Pfam" id="PF00017">
    <property type="entry name" value="SH2"/>
    <property type="match status" value="2"/>
</dbReference>
<dbReference type="Pfam" id="PF00169">
    <property type="entry name" value="PH"/>
    <property type="match status" value="1"/>
</dbReference>
<dbReference type="PROSITE" id="PS50001">
    <property type="entry name" value="SH2"/>
    <property type="match status" value="2"/>
</dbReference>
<dbReference type="SMART" id="SM00252">
    <property type="entry name" value="SH2"/>
    <property type="match status" value="2"/>
</dbReference>
<dbReference type="Proteomes" id="UP000747542">
    <property type="component" value="Unassembled WGS sequence"/>
</dbReference>
<dbReference type="InterPro" id="IPR023152">
    <property type="entry name" value="RasGAP_CS"/>
</dbReference>
<dbReference type="SUPFAM" id="SSF55550">
    <property type="entry name" value="SH2 domain"/>
    <property type="match status" value="2"/>
</dbReference>
<name>A0A8J5NA05_HOMAM</name>
<dbReference type="SMART" id="SM00326">
    <property type="entry name" value="SH3"/>
    <property type="match status" value="1"/>
</dbReference>
<keyword evidence="3 4" id="KW-0727">SH2 domain</keyword>
<feature type="compositionally biased region" description="Basic and acidic residues" evidence="6">
    <location>
        <begin position="34"/>
        <end position="50"/>
    </location>
</feature>
<dbReference type="SUPFAM" id="SSF50729">
    <property type="entry name" value="PH domain-like"/>
    <property type="match status" value="1"/>
</dbReference>
<keyword evidence="1 5" id="KW-0728">SH3 domain</keyword>
<feature type="region of interest" description="Disordered" evidence="6">
    <location>
        <begin position="1"/>
        <end position="69"/>
    </location>
</feature>
<dbReference type="Gene3D" id="2.30.29.30">
    <property type="entry name" value="Pleckstrin-homology domain (PH domain)/Phosphotyrosine-binding domain (PTB)"/>
    <property type="match status" value="1"/>
</dbReference>
<dbReference type="SUPFAM" id="SSF49562">
    <property type="entry name" value="C2 domain (Calcium/lipid-binding domain, CaLB)"/>
    <property type="match status" value="1"/>
</dbReference>
<dbReference type="PANTHER" id="PTHR10194:SF146">
    <property type="entry name" value="RAS GTPASE-ACTIVATING PROTEIN 1"/>
    <property type="match status" value="1"/>
</dbReference>
<evidence type="ECO:0000259" key="10">
    <source>
        <dbReference type="PROSITE" id="PS50004"/>
    </source>
</evidence>
<comment type="caution">
    <text evidence="12">The sequence shown here is derived from an EMBL/GenBank/DDBJ whole genome shotgun (WGS) entry which is preliminary data.</text>
</comment>
<organism evidence="12 13">
    <name type="scientific">Homarus americanus</name>
    <name type="common">American lobster</name>
    <dbReference type="NCBI Taxonomy" id="6706"/>
    <lineage>
        <taxon>Eukaryota</taxon>
        <taxon>Metazoa</taxon>
        <taxon>Ecdysozoa</taxon>
        <taxon>Arthropoda</taxon>
        <taxon>Crustacea</taxon>
        <taxon>Multicrustacea</taxon>
        <taxon>Malacostraca</taxon>
        <taxon>Eumalacostraca</taxon>
        <taxon>Eucarida</taxon>
        <taxon>Decapoda</taxon>
        <taxon>Pleocyemata</taxon>
        <taxon>Astacidea</taxon>
        <taxon>Nephropoidea</taxon>
        <taxon>Nephropidae</taxon>
        <taxon>Homarus</taxon>
    </lineage>
</organism>
<feature type="domain" description="SH3" evidence="8">
    <location>
        <begin position="167"/>
        <end position="229"/>
    </location>
</feature>
<dbReference type="GO" id="GO:0005096">
    <property type="term" value="F:GTPase activator activity"/>
    <property type="evidence" value="ECO:0007669"/>
    <property type="project" value="UniProtKB-KW"/>
</dbReference>
<feature type="domain" description="SH2" evidence="7">
    <location>
        <begin position="70"/>
        <end position="160"/>
    </location>
</feature>
<dbReference type="InterPro" id="IPR039360">
    <property type="entry name" value="Ras_GTPase"/>
</dbReference>
<dbReference type="InterPro" id="IPR001849">
    <property type="entry name" value="PH_domain"/>
</dbReference>
<feature type="compositionally biased region" description="Low complexity" evidence="6">
    <location>
        <begin position="9"/>
        <end position="19"/>
    </location>
</feature>
<proteinExistence type="predicted"/>
<dbReference type="SMART" id="SM00323">
    <property type="entry name" value="RasGAP"/>
    <property type="match status" value="1"/>
</dbReference>
<evidence type="ECO:0000313" key="13">
    <source>
        <dbReference type="Proteomes" id="UP000747542"/>
    </source>
</evidence>
<gene>
    <name evidence="12" type="primary">RASA1-L</name>
    <name evidence="12" type="ORF">Hamer_G015495</name>
</gene>
<feature type="domain" description="C2" evidence="10">
    <location>
        <begin position="410"/>
        <end position="524"/>
    </location>
</feature>
<dbReference type="InterPro" id="IPR035652">
    <property type="entry name" value="RasGAP_SH3"/>
</dbReference>
<evidence type="ECO:0000256" key="3">
    <source>
        <dbReference type="ARBA" id="ARBA00022999"/>
    </source>
</evidence>
<dbReference type="PROSITE" id="PS50004">
    <property type="entry name" value="C2"/>
    <property type="match status" value="1"/>
</dbReference>
<dbReference type="Gene3D" id="3.30.505.10">
    <property type="entry name" value="SH2 domain"/>
    <property type="match status" value="2"/>
</dbReference>
<dbReference type="SMART" id="SM00233">
    <property type="entry name" value="PH"/>
    <property type="match status" value="1"/>
</dbReference>
<dbReference type="PROSITE" id="PS00509">
    <property type="entry name" value="RAS_GTPASE_ACTIV_1"/>
    <property type="match status" value="1"/>
</dbReference>
<dbReference type="EMBL" id="JAHLQT010003055">
    <property type="protein sequence ID" value="KAG7176676.1"/>
    <property type="molecule type" value="Genomic_DNA"/>
</dbReference>
<evidence type="ECO:0000259" key="11">
    <source>
        <dbReference type="PROSITE" id="PS50018"/>
    </source>
</evidence>
<dbReference type="Gene3D" id="2.30.30.40">
    <property type="entry name" value="SH3 Domains"/>
    <property type="match status" value="1"/>
</dbReference>
<dbReference type="SUPFAM" id="SSF50044">
    <property type="entry name" value="SH3-domain"/>
    <property type="match status" value="1"/>
</dbReference>
<dbReference type="AlphaFoldDB" id="A0A8J5NA05"/>
<dbReference type="PRINTS" id="PR00401">
    <property type="entry name" value="SH2DOMAIN"/>
</dbReference>
<dbReference type="InterPro" id="IPR011993">
    <property type="entry name" value="PH-like_dom_sf"/>
</dbReference>
<evidence type="ECO:0000259" key="7">
    <source>
        <dbReference type="PROSITE" id="PS50001"/>
    </source>
</evidence>
<feature type="domain" description="PH" evidence="9">
    <location>
        <begin position="371"/>
        <end position="523"/>
    </location>
</feature>
<accession>A0A8J5NA05</accession>
<evidence type="ECO:0000256" key="4">
    <source>
        <dbReference type="PROSITE-ProRule" id="PRU00191"/>
    </source>
</evidence>
<dbReference type="Pfam" id="PF00018">
    <property type="entry name" value="SH3_1"/>
    <property type="match status" value="1"/>
</dbReference>
<dbReference type="InterPro" id="IPR036860">
    <property type="entry name" value="SH2_dom_sf"/>
</dbReference>
<keyword evidence="13" id="KW-1185">Reference proteome</keyword>
<keyword evidence="2" id="KW-0343">GTPase activation</keyword>
<dbReference type="PROSITE" id="PS50003">
    <property type="entry name" value="PH_DOMAIN"/>
    <property type="match status" value="1"/>
</dbReference>
<dbReference type="Gene3D" id="1.10.506.10">
    <property type="entry name" value="GTPase Activation - p120gap, domain 1"/>
    <property type="match status" value="2"/>
</dbReference>
<dbReference type="InterPro" id="IPR035892">
    <property type="entry name" value="C2_domain_sf"/>
</dbReference>
<sequence>MAEVVVGASVSTVSRNVSVRPKDKLHGSPSTGSDEGHDVGFGDDFDPFHDDPDEPDEVDSSLSAPPEESWYHGRLDRAQSEERLRLFGKLGSYLVRESDRRPGSYVLSYLGRSGVSHFKITAVCGDFYIGGRQFNALSDLVGYYTSMSDLLKRERLVHPVPPPEPVNDLRKVVAILPYTKMADTDELSFQKGDIFFVHNELSDGWLWVTAHRTGEQGTIFSDLVETLDDDIDPNIVFSWFHPDITKSDAIDLLIKAGQGSFLVRPSDNSPGDYTLFFLTNNIIQRFRIEKRGVKYLMGGRTFSCLDAVIHRYKTEQILEGHTLGSPVCKQLSSGERLGLPIVPVKEVEQPEKIYATLNEIREKLGVTKFKGIQKQGWLYKKSKKNKKWKCLYFVLTDILYYYDNPKRTKPRGLIDLNCSYLYQVHDSFFERPNCFQLVERELPCLATVTYLCSDSQVKVCRTRPKPGPDPVWDEEFILDDIPPDVIMFTITVYNHGKRSKDSEVAEVMVELNTLQNGEEVEEWHPLTGITPVGDWGAVRLRYRYFHDLIMPCEEYNSLKELLLDPSLEAVQALADVSHRDRNPLATSLLRIFRNECREHDLLQRLTEHEIEREHETSTLFRAASLTTTLLDLYMKSTCTEFLTEAISDTIHRILESKQSCELNPTKMDNPMDACANAEFLLKVLDDITQSIFASAAACPMPLRYICGCLQRKVIEKWPQDRLVKTRVVSGFIFLRLICPAILNPRQFNLLQEPPHPMASRSLIMIAKCLQNLANLVEFGGKEPYMEVVNPFILKNKERMITYLDTLSSVGERPEIEELPVKSEPSRDLAQLHHICVTHIDVLTTKAKTQVFNIEKISHCDRYAKETQRKVPRDDEVMSAPSWPCGLLVHPKCLGLPWWYQPTFGLVVSVQPCAWATRSIVTQTNVSAPKCPMFPTQRLVLGVQHSVGKTRYPG</sequence>
<dbReference type="SUPFAM" id="SSF48350">
    <property type="entry name" value="GTPase activation domain, GAP"/>
    <property type="match status" value="1"/>
</dbReference>
<dbReference type="Pfam" id="PF00616">
    <property type="entry name" value="RasGAP"/>
    <property type="match status" value="2"/>
</dbReference>
<dbReference type="CDD" id="cd11788">
    <property type="entry name" value="SH3_RasGAP"/>
    <property type="match status" value="1"/>
</dbReference>
<evidence type="ECO:0000256" key="5">
    <source>
        <dbReference type="PROSITE-ProRule" id="PRU00192"/>
    </source>
</evidence>
<evidence type="ECO:0000259" key="9">
    <source>
        <dbReference type="PROSITE" id="PS50003"/>
    </source>
</evidence>
<reference evidence="12" key="1">
    <citation type="journal article" date="2021" name="Sci. Adv.">
        <title>The American lobster genome reveals insights on longevity, neural, and immune adaptations.</title>
        <authorList>
            <person name="Polinski J.M."/>
            <person name="Zimin A.V."/>
            <person name="Clark K.F."/>
            <person name="Kohn A.B."/>
            <person name="Sadowski N."/>
            <person name="Timp W."/>
            <person name="Ptitsyn A."/>
            <person name="Khanna P."/>
            <person name="Romanova D.Y."/>
            <person name="Williams P."/>
            <person name="Greenwood S.J."/>
            <person name="Moroz L.L."/>
            <person name="Walt D.R."/>
            <person name="Bodnar A.G."/>
        </authorList>
    </citation>
    <scope>NUCLEOTIDE SEQUENCE</scope>
    <source>
        <strain evidence="12">GMGI-L3</strain>
    </source>
</reference>
<dbReference type="InterPro" id="IPR001936">
    <property type="entry name" value="RasGAP_dom"/>
</dbReference>
<dbReference type="PROSITE" id="PS50002">
    <property type="entry name" value="SH3"/>
    <property type="match status" value="1"/>
</dbReference>
<dbReference type="PROSITE" id="PS50018">
    <property type="entry name" value="RAS_GTPASE_ACTIV_2"/>
    <property type="match status" value="1"/>
</dbReference>
<evidence type="ECO:0000313" key="12">
    <source>
        <dbReference type="EMBL" id="KAG7176676.1"/>
    </source>
</evidence>
<feature type="domain" description="Ras-GAP" evidence="11">
    <location>
        <begin position="580"/>
        <end position="774"/>
    </location>
</feature>
<evidence type="ECO:0000256" key="6">
    <source>
        <dbReference type="SAM" id="MobiDB-lite"/>
    </source>
</evidence>
<protein>
    <submittedName>
        <fullName evidence="12">Ras GTPase-activating protein 1-like</fullName>
    </submittedName>
</protein>
<feature type="domain" description="SH2" evidence="7">
    <location>
        <begin position="239"/>
        <end position="327"/>
    </location>
</feature>
<evidence type="ECO:0000259" key="8">
    <source>
        <dbReference type="PROSITE" id="PS50002"/>
    </source>
</evidence>
<dbReference type="InterPro" id="IPR000980">
    <property type="entry name" value="SH2"/>
</dbReference>